<dbReference type="Proteomes" id="UP000196082">
    <property type="component" value="Unassembled WGS sequence"/>
</dbReference>
<evidence type="ECO:0000313" key="1">
    <source>
        <dbReference type="EMBL" id="OUM23688.1"/>
    </source>
</evidence>
<reference evidence="1 2" key="1">
    <citation type="submission" date="2017-05" db="EMBL/GenBank/DDBJ databases">
        <title>Whole genome sequence of Pseudomonas putida isolate 1312 commercialized as a biostimulant.</title>
        <authorList>
            <person name="Crovadore J."/>
            <person name="Blanc P."/>
            <person name="Chablais R."/>
            <person name="Cochard B."/>
            <person name="Grizard D."/>
            <person name="Lefort F."/>
        </authorList>
    </citation>
    <scope>NUCLEOTIDE SEQUENCE [LARGE SCALE GENOMIC DNA]</scope>
    <source>
        <strain evidence="1 2">1312</strain>
    </source>
</reference>
<proteinExistence type="predicted"/>
<dbReference type="RefSeq" id="WP_086978706.1">
    <property type="nucleotide sequence ID" value="NZ_NFSB01000090.1"/>
</dbReference>
<protein>
    <recommendedName>
        <fullName evidence="3">YfbU family protein</fullName>
    </recommendedName>
</protein>
<name>A0A1Y3KCZ1_PSEPU</name>
<dbReference type="EMBL" id="NFSB01000090">
    <property type="protein sequence ID" value="OUM23688.1"/>
    <property type="molecule type" value="Genomic_DNA"/>
</dbReference>
<sequence length="264" mass="30413">MDIKDQRLEMRVSQQQLDDLDEIRHSLDSSYIPSRSDVARTFISNGIERFKRGGDESPESLPLGERLSLFFQTSQYEMFQNEPPRGSSSDRANRIRQGDIVKTIYLRQFFWFFELDANALRKLSGELQSDHVLALINKAPNAQTVKNLNYVADLLEMFRSIDRCMDGDSGGDSTDVIQKLSKRNSVPLSFSGFEESSGQLNEMAAVALWLNADDRKRSPSTMWNNRHDTEVYTRLLTVYREHMKRDSRLTLDTLQDIMLDRSLG</sequence>
<dbReference type="SUPFAM" id="SSF116960">
    <property type="entry name" value="YfbU-like"/>
    <property type="match status" value="1"/>
</dbReference>
<accession>A0A1Y3KCZ1</accession>
<evidence type="ECO:0000313" key="2">
    <source>
        <dbReference type="Proteomes" id="UP000196082"/>
    </source>
</evidence>
<evidence type="ECO:0008006" key="3">
    <source>
        <dbReference type="Google" id="ProtNLM"/>
    </source>
</evidence>
<dbReference type="AlphaFoldDB" id="A0A1Y3KCZ1"/>
<organism evidence="1 2">
    <name type="scientific">Pseudomonas putida</name>
    <name type="common">Arthrobacter siderocapsulatus</name>
    <dbReference type="NCBI Taxonomy" id="303"/>
    <lineage>
        <taxon>Bacteria</taxon>
        <taxon>Pseudomonadati</taxon>
        <taxon>Pseudomonadota</taxon>
        <taxon>Gammaproteobacteria</taxon>
        <taxon>Pseudomonadales</taxon>
        <taxon>Pseudomonadaceae</taxon>
        <taxon>Pseudomonas</taxon>
    </lineage>
</organism>
<gene>
    <name evidence="1" type="ORF">B8W72_27670</name>
</gene>
<comment type="caution">
    <text evidence="1">The sequence shown here is derived from an EMBL/GenBank/DDBJ whole genome shotgun (WGS) entry which is preliminary data.</text>
</comment>